<evidence type="ECO:0000313" key="2">
    <source>
        <dbReference type="Proteomes" id="UP000253250"/>
    </source>
</evidence>
<dbReference type="OrthoDB" id="9795682at2"/>
<organism evidence="1 2">
    <name type="scientific">Acidiferrobacter thiooxydans</name>
    <dbReference type="NCBI Taxonomy" id="163359"/>
    <lineage>
        <taxon>Bacteria</taxon>
        <taxon>Pseudomonadati</taxon>
        <taxon>Pseudomonadota</taxon>
        <taxon>Gammaproteobacteria</taxon>
        <taxon>Acidiferrobacterales</taxon>
        <taxon>Acidiferrobacteraceae</taxon>
        <taxon>Acidiferrobacter</taxon>
    </lineage>
</organism>
<comment type="caution">
    <text evidence="1">The sequence shown here is derived from an EMBL/GenBank/DDBJ whole genome shotgun (WGS) entry which is preliminary data.</text>
</comment>
<reference evidence="1 2" key="1">
    <citation type="submission" date="2018-02" db="EMBL/GenBank/DDBJ databases">
        <title>Insights into the biology of acidophilic members of the Acidiferrobacteraceae family derived from comparative genomic analyses.</title>
        <authorList>
            <person name="Issotta F."/>
            <person name="Thyssen C."/>
            <person name="Mena C."/>
            <person name="Moya A."/>
            <person name="Bellenberg S."/>
            <person name="Sproer C."/>
            <person name="Covarrubias P.C."/>
            <person name="Sand W."/>
            <person name="Quatrini R."/>
            <person name="Vera M."/>
        </authorList>
    </citation>
    <scope>NUCLEOTIDE SEQUENCE [LARGE SCALE GENOMIC DNA]</scope>
    <source>
        <strain evidence="2">m-1</strain>
    </source>
</reference>
<dbReference type="AlphaFoldDB" id="A0A1C2FYE6"/>
<sequence>MVTVILPRICVWAQARATNGFLAVLNGLFQVAKHKVIGYGQFSTIRTVIFRIAGKRDCSRTSLHMTGQPA</sequence>
<name>A0A1C2FYE6_9GAMM</name>
<keyword evidence="2" id="KW-1185">Reference proteome</keyword>
<dbReference type="Proteomes" id="UP000253250">
    <property type="component" value="Unassembled WGS sequence"/>
</dbReference>
<evidence type="ECO:0000313" key="1">
    <source>
        <dbReference type="EMBL" id="RCN59422.1"/>
    </source>
</evidence>
<dbReference type="EMBL" id="PSYR01000001">
    <property type="protein sequence ID" value="RCN59422.1"/>
    <property type="molecule type" value="Genomic_DNA"/>
</dbReference>
<gene>
    <name evidence="1" type="ORF">C4900_06955</name>
</gene>
<protein>
    <submittedName>
        <fullName evidence="1">Uncharacterized protein</fullName>
    </submittedName>
</protein>
<proteinExistence type="predicted"/>
<accession>A0A1C2FYE6</accession>